<comment type="subcellular location">
    <subcellularLocation>
        <location evidence="1">Nucleus</location>
    </subcellularLocation>
</comment>
<keyword evidence="5" id="KW-0539">Nucleus</keyword>
<gene>
    <name evidence="6" type="ORF">RF55_19546</name>
</gene>
<keyword evidence="2" id="KW-0479">Metal-binding</keyword>
<dbReference type="InterPro" id="IPR052035">
    <property type="entry name" value="ZnF_BED_domain_contain"/>
</dbReference>
<accession>A0A0J7MSZ0</accession>
<dbReference type="PaxDb" id="67767-A0A0J7MSZ0"/>
<sequence length="241" mass="28014">MINHIKNKHEDEFRQLKIGSLPKEQTVASSSNQDISSLCQTRKKDLKQMNLLEYKETLKQWDINDIRAKKYHYLIGEMLAVDNESISMVERPGFTRLMKKTLPQYKIPSRLYFTDKIIPDIYNKMVAKIKKMLAETNAISVTTDMWTCMHNSASFLSFTAHWLTCQFELKHAVLNIKHFEGQHTGQNISSALLEIPNFWEIDLSKIHVVVQGGEKLLVQLLPVDSTRRDRQHCIINMVPQN</sequence>
<dbReference type="PANTHER" id="PTHR46481">
    <property type="entry name" value="ZINC FINGER BED DOMAIN-CONTAINING PROTEIN 4"/>
    <property type="match status" value="1"/>
</dbReference>
<comment type="caution">
    <text evidence="6">The sequence shown here is derived from an EMBL/GenBank/DDBJ whole genome shotgun (WGS) entry which is preliminary data.</text>
</comment>
<protein>
    <submittedName>
        <fullName evidence="6">Zinc finger bed domain-containing protein 4-like protein</fullName>
    </submittedName>
</protein>
<evidence type="ECO:0000313" key="7">
    <source>
        <dbReference type="Proteomes" id="UP000036403"/>
    </source>
</evidence>
<dbReference type="GO" id="GO:0008270">
    <property type="term" value="F:zinc ion binding"/>
    <property type="evidence" value="ECO:0007669"/>
    <property type="project" value="UniProtKB-KW"/>
</dbReference>
<evidence type="ECO:0000256" key="4">
    <source>
        <dbReference type="ARBA" id="ARBA00022833"/>
    </source>
</evidence>
<dbReference type="Proteomes" id="UP000036403">
    <property type="component" value="Unassembled WGS sequence"/>
</dbReference>
<dbReference type="STRING" id="67767.A0A0J7MSZ0"/>
<reference evidence="6 7" key="1">
    <citation type="submission" date="2015-04" db="EMBL/GenBank/DDBJ databases">
        <title>Lasius niger genome sequencing.</title>
        <authorList>
            <person name="Konorov E.A."/>
            <person name="Nikitin M.A."/>
            <person name="Kirill M.V."/>
            <person name="Chang P."/>
        </authorList>
    </citation>
    <scope>NUCLEOTIDE SEQUENCE [LARGE SCALE GENOMIC DNA]</scope>
    <source>
        <tissue evidence="6">Whole</tissue>
    </source>
</reference>
<dbReference type="GO" id="GO:0005634">
    <property type="term" value="C:nucleus"/>
    <property type="evidence" value="ECO:0007669"/>
    <property type="project" value="UniProtKB-SubCell"/>
</dbReference>
<keyword evidence="4" id="KW-0862">Zinc</keyword>
<dbReference type="AlphaFoldDB" id="A0A0J7MSZ0"/>
<proteinExistence type="predicted"/>
<evidence type="ECO:0000256" key="2">
    <source>
        <dbReference type="ARBA" id="ARBA00022723"/>
    </source>
</evidence>
<name>A0A0J7MSZ0_LASNI</name>
<dbReference type="SUPFAM" id="SSF53098">
    <property type="entry name" value="Ribonuclease H-like"/>
    <property type="match status" value="1"/>
</dbReference>
<evidence type="ECO:0000256" key="3">
    <source>
        <dbReference type="ARBA" id="ARBA00022771"/>
    </source>
</evidence>
<evidence type="ECO:0000313" key="6">
    <source>
        <dbReference type="EMBL" id="KMQ83615.1"/>
    </source>
</evidence>
<evidence type="ECO:0000256" key="1">
    <source>
        <dbReference type="ARBA" id="ARBA00004123"/>
    </source>
</evidence>
<dbReference type="OrthoDB" id="6615327at2759"/>
<dbReference type="EMBL" id="LBMM01019131">
    <property type="protein sequence ID" value="KMQ83615.1"/>
    <property type="molecule type" value="Genomic_DNA"/>
</dbReference>
<dbReference type="PANTHER" id="PTHR46481:SF10">
    <property type="entry name" value="ZINC FINGER BED DOMAIN-CONTAINING PROTEIN 39"/>
    <property type="match status" value="1"/>
</dbReference>
<organism evidence="6 7">
    <name type="scientific">Lasius niger</name>
    <name type="common">Black garden ant</name>
    <dbReference type="NCBI Taxonomy" id="67767"/>
    <lineage>
        <taxon>Eukaryota</taxon>
        <taxon>Metazoa</taxon>
        <taxon>Ecdysozoa</taxon>
        <taxon>Arthropoda</taxon>
        <taxon>Hexapoda</taxon>
        <taxon>Insecta</taxon>
        <taxon>Pterygota</taxon>
        <taxon>Neoptera</taxon>
        <taxon>Endopterygota</taxon>
        <taxon>Hymenoptera</taxon>
        <taxon>Apocrita</taxon>
        <taxon>Aculeata</taxon>
        <taxon>Formicoidea</taxon>
        <taxon>Formicidae</taxon>
        <taxon>Formicinae</taxon>
        <taxon>Lasius</taxon>
        <taxon>Lasius</taxon>
    </lineage>
</organism>
<evidence type="ECO:0000256" key="5">
    <source>
        <dbReference type="ARBA" id="ARBA00023242"/>
    </source>
</evidence>
<keyword evidence="7" id="KW-1185">Reference proteome</keyword>
<keyword evidence="3" id="KW-0863">Zinc-finger</keyword>
<dbReference type="InterPro" id="IPR012337">
    <property type="entry name" value="RNaseH-like_sf"/>
</dbReference>